<dbReference type="GO" id="GO:0035099">
    <property type="term" value="P:hemocyte migration"/>
    <property type="evidence" value="ECO:0007669"/>
    <property type="project" value="UniProtKB-ARBA"/>
</dbReference>
<protein>
    <submittedName>
        <fullName evidence="4">Uncharacterized protein</fullName>
    </submittedName>
</protein>
<dbReference type="InterPro" id="IPR001806">
    <property type="entry name" value="Small_GTPase"/>
</dbReference>
<dbReference type="Gene3D" id="3.40.50.300">
    <property type="entry name" value="P-loop containing nucleotide triphosphate hydrolases"/>
    <property type="match status" value="1"/>
</dbReference>
<dbReference type="EMBL" id="BGPR01001175">
    <property type="protein sequence ID" value="GBM47348.1"/>
    <property type="molecule type" value="Genomic_DNA"/>
</dbReference>
<dbReference type="GO" id="GO:0003006">
    <property type="term" value="P:developmental process involved in reproduction"/>
    <property type="evidence" value="ECO:0007669"/>
    <property type="project" value="UniProtKB-ARBA"/>
</dbReference>
<dbReference type="Pfam" id="PF00071">
    <property type="entry name" value="Ras"/>
    <property type="match status" value="1"/>
</dbReference>
<dbReference type="PANTHER" id="PTHR24072">
    <property type="entry name" value="RHO FAMILY GTPASE"/>
    <property type="match status" value="1"/>
</dbReference>
<dbReference type="SUPFAM" id="SSF52540">
    <property type="entry name" value="P-loop containing nucleoside triphosphate hydrolases"/>
    <property type="match status" value="1"/>
</dbReference>
<evidence type="ECO:0000313" key="5">
    <source>
        <dbReference type="Proteomes" id="UP000499080"/>
    </source>
</evidence>
<evidence type="ECO:0000313" key="4">
    <source>
        <dbReference type="EMBL" id="GBM47348.1"/>
    </source>
</evidence>
<feature type="region of interest" description="Disordered" evidence="3">
    <location>
        <begin position="1"/>
        <end position="45"/>
    </location>
</feature>
<evidence type="ECO:0000256" key="3">
    <source>
        <dbReference type="SAM" id="MobiDB-lite"/>
    </source>
</evidence>
<dbReference type="AlphaFoldDB" id="A0A4Y2G3X1"/>
<dbReference type="GO" id="GO:0022412">
    <property type="term" value="P:cellular process involved in reproduction in multicellular organism"/>
    <property type="evidence" value="ECO:0007669"/>
    <property type="project" value="UniProtKB-ARBA"/>
</dbReference>
<organism evidence="4 5">
    <name type="scientific">Araneus ventricosus</name>
    <name type="common">Orbweaver spider</name>
    <name type="synonym">Epeira ventricosa</name>
    <dbReference type="NCBI Taxonomy" id="182803"/>
    <lineage>
        <taxon>Eukaryota</taxon>
        <taxon>Metazoa</taxon>
        <taxon>Ecdysozoa</taxon>
        <taxon>Arthropoda</taxon>
        <taxon>Chelicerata</taxon>
        <taxon>Arachnida</taxon>
        <taxon>Araneae</taxon>
        <taxon>Araneomorphae</taxon>
        <taxon>Entelegynae</taxon>
        <taxon>Araneoidea</taxon>
        <taxon>Araneidae</taxon>
        <taxon>Araneus</taxon>
    </lineage>
</organism>
<name>A0A4Y2G3X1_ARAVE</name>
<dbReference type="GO" id="GO:0007264">
    <property type="term" value="P:small GTPase-mediated signal transduction"/>
    <property type="evidence" value="ECO:0007669"/>
    <property type="project" value="InterPro"/>
</dbReference>
<dbReference type="GO" id="GO:0001667">
    <property type="term" value="P:ameboidal-type cell migration"/>
    <property type="evidence" value="ECO:0007669"/>
    <property type="project" value="UniProtKB-ARBA"/>
</dbReference>
<keyword evidence="2" id="KW-0342">GTP-binding</keyword>
<proteinExistence type="predicted"/>
<dbReference type="GO" id="GO:0005525">
    <property type="term" value="F:GTP binding"/>
    <property type="evidence" value="ECO:0007669"/>
    <property type="project" value="UniProtKB-KW"/>
</dbReference>
<gene>
    <name evidence="4" type="ORF">AVEN_94455_1</name>
</gene>
<dbReference type="InterPro" id="IPR003578">
    <property type="entry name" value="Small_GTPase_Rho"/>
</dbReference>
<evidence type="ECO:0000256" key="1">
    <source>
        <dbReference type="ARBA" id="ARBA00022741"/>
    </source>
</evidence>
<feature type="compositionally biased region" description="Basic and acidic residues" evidence="3">
    <location>
        <begin position="13"/>
        <end position="22"/>
    </location>
</feature>
<keyword evidence="5" id="KW-1185">Reference proteome</keyword>
<dbReference type="InterPro" id="IPR027417">
    <property type="entry name" value="P-loop_NTPase"/>
</dbReference>
<dbReference type="GO" id="GO:0003924">
    <property type="term" value="F:GTPase activity"/>
    <property type="evidence" value="ECO:0007669"/>
    <property type="project" value="InterPro"/>
</dbReference>
<dbReference type="OrthoDB" id="8830751at2759"/>
<reference evidence="4 5" key="1">
    <citation type="journal article" date="2019" name="Sci. Rep.">
        <title>Orb-weaving spider Araneus ventricosus genome elucidates the spidroin gene catalogue.</title>
        <authorList>
            <person name="Kono N."/>
            <person name="Nakamura H."/>
            <person name="Ohtoshi R."/>
            <person name="Moran D.A.P."/>
            <person name="Shinohara A."/>
            <person name="Yoshida Y."/>
            <person name="Fujiwara M."/>
            <person name="Mori M."/>
            <person name="Tomita M."/>
            <person name="Arakawa K."/>
        </authorList>
    </citation>
    <scope>NUCLEOTIDE SEQUENCE [LARGE SCALE GENOMIC DNA]</scope>
</reference>
<accession>A0A4Y2G3X1</accession>
<evidence type="ECO:0000256" key="2">
    <source>
        <dbReference type="ARBA" id="ARBA00023134"/>
    </source>
</evidence>
<dbReference type="Proteomes" id="UP000499080">
    <property type="component" value="Unassembled WGS sequence"/>
</dbReference>
<sequence>MPKRKGAALSEVDEGKKPKQDPPSEEAAEEIPREPAAETCEAATSGPDAPEYFQIIITGPKGCGKSWLALSYMNELFPPSGTEILSKQYLRIRPNSKPVMVWDLDSRDEFTGYRRKSYPEADVAFLCFDIVKPKYLIGDGNIREIKDDLEYLLHPWYTELEKHCEGIPIILVGLKKDLRTKPRKKTFFSEEERNYAMRKWPRINSYKEVSAVTNKNAVNGLFRGAINSIREPKPKGMFANCGFELVHQGGLE</sequence>
<dbReference type="GO" id="GO:0035006">
    <property type="term" value="P:melanization defense response"/>
    <property type="evidence" value="ECO:0007669"/>
    <property type="project" value="UniProtKB-ARBA"/>
</dbReference>
<dbReference type="PRINTS" id="PR00449">
    <property type="entry name" value="RASTRNSFRMNG"/>
</dbReference>
<dbReference type="SMART" id="SM00174">
    <property type="entry name" value="RHO"/>
    <property type="match status" value="1"/>
</dbReference>
<keyword evidence="1" id="KW-0547">Nucleotide-binding</keyword>
<comment type="caution">
    <text evidence="4">The sequence shown here is derived from an EMBL/GenBank/DDBJ whole genome shotgun (WGS) entry which is preliminary data.</text>
</comment>